<accession>A0A1F7RWJ8</accession>
<dbReference type="Pfam" id="PF09852">
    <property type="entry name" value="DUF2079"/>
    <property type="match status" value="1"/>
</dbReference>
<keyword evidence="1" id="KW-0812">Transmembrane</keyword>
<gene>
    <name evidence="2" type="ORF">A2161_00960</name>
</gene>
<feature type="transmembrane region" description="Helical" evidence="1">
    <location>
        <begin position="142"/>
        <end position="161"/>
    </location>
</feature>
<feature type="transmembrane region" description="Helical" evidence="1">
    <location>
        <begin position="403"/>
        <end position="428"/>
    </location>
</feature>
<proteinExistence type="predicted"/>
<feature type="transmembrane region" description="Helical" evidence="1">
    <location>
        <begin position="46"/>
        <end position="67"/>
    </location>
</feature>
<feature type="transmembrane region" description="Helical" evidence="1">
    <location>
        <begin position="251"/>
        <end position="270"/>
    </location>
</feature>
<dbReference type="Proteomes" id="UP000179266">
    <property type="component" value="Unassembled WGS sequence"/>
</dbReference>
<dbReference type="EMBL" id="MGDD01000154">
    <property type="protein sequence ID" value="OGL45949.1"/>
    <property type="molecule type" value="Genomic_DNA"/>
</dbReference>
<protein>
    <recommendedName>
        <fullName evidence="4">DUF2079 domain-containing protein</fullName>
    </recommendedName>
</protein>
<keyword evidence="1" id="KW-1133">Transmembrane helix</keyword>
<evidence type="ECO:0008006" key="4">
    <source>
        <dbReference type="Google" id="ProtNLM"/>
    </source>
</evidence>
<feature type="non-terminal residue" evidence="2">
    <location>
        <position position="470"/>
    </location>
</feature>
<organism evidence="2 3">
    <name type="scientific">Candidatus Schekmanbacteria bacterium RBG_13_48_7</name>
    <dbReference type="NCBI Taxonomy" id="1817878"/>
    <lineage>
        <taxon>Bacteria</taxon>
        <taxon>Candidatus Schekmaniibacteriota</taxon>
    </lineage>
</organism>
<dbReference type="InterPro" id="IPR018650">
    <property type="entry name" value="STSV1_Orf64"/>
</dbReference>
<feature type="transmembrane region" description="Helical" evidence="1">
    <location>
        <begin position="7"/>
        <end position="26"/>
    </location>
</feature>
<feature type="transmembrane region" description="Helical" evidence="1">
    <location>
        <begin position="87"/>
        <end position="104"/>
    </location>
</feature>
<reference evidence="2 3" key="1">
    <citation type="journal article" date="2016" name="Nat. Commun.">
        <title>Thousands of microbial genomes shed light on interconnected biogeochemical processes in an aquifer system.</title>
        <authorList>
            <person name="Anantharaman K."/>
            <person name="Brown C.T."/>
            <person name="Hug L.A."/>
            <person name="Sharon I."/>
            <person name="Castelle C.J."/>
            <person name="Probst A.J."/>
            <person name="Thomas B.C."/>
            <person name="Singh A."/>
            <person name="Wilkins M.J."/>
            <person name="Karaoz U."/>
            <person name="Brodie E.L."/>
            <person name="Williams K.H."/>
            <person name="Hubbard S.S."/>
            <person name="Banfield J.F."/>
        </authorList>
    </citation>
    <scope>NUCLEOTIDE SEQUENCE [LARGE SCALE GENOMIC DNA]</scope>
</reference>
<feature type="transmembrane region" description="Helical" evidence="1">
    <location>
        <begin position="225"/>
        <end position="244"/>
    </location>
</feature>
<feature type="transmembrane region" description="Helical" evidence="1">
    <location>
        <begin position="276"/>
        <end position="293"/>
    </location>
</feature>
<sequence>MKIMRRFFDYFLLAFAGAGLGIYLFQSGHFEAILASVSNDFIPARLYWRLFFYCFSGAVFISAAAMILRRIAIYKHVDIYYANRIKYGFYSFLILFSTILSVRYPGLRIFFQFLFVGVAGVCSAWIACHMNCQPKLNARRSIIFLGTAICFYILFFSLLSIQRHKVFMTHALDLGVFTQTLWGYSKGWNLINTVVFEPMYLLGDHFSPITFLFVPFYWLWTDPRILLIIQSVYLGLGAIPLYFISLKLCKNSWLSLAIALTYLLFPGLHGINMADFHYITLCTPLLFLLFLMNQTGNRNWFYILLILLLFIREDVSFHIFYFGLYLIIFTSNRLRGLIVSAMGIVWFYIVISIFIPYFNSDNPRFHMEIYSHIGSNVPEMIGTMLFHPLKIIQFLAEDAGRRIIYILHLSMQMGFGYLFSLGSIFLILPSTLFNLFSNFPGQYTIKGQYTAPVIPFLFISSLYGFNRLAG</sequence>
<feature type="transmembrane region" description="Helical" evidence="1">
    <location>
        <begin position="110"/>
        <end position="130"/>
    </location>
</feature>
<evidence type="ECO:0000313" key="2">
    <source>
        <dbReference type="EMBL" id="OGL45949.1"/>
    </source>
</evidence>
<name>A0A1F7RWJ8_9BACT</name>
<evidence type="ECO:0000256" key="1">
    <source>
        <dbReference type="SAM" id="Phobius"/>
    </source>
</evidence>
<feature type="transmembrane region" description="Helical" evidence="1">
    <location>
        <begin position="300"/>
        <end position="328"/>
    </location>
</feature>
<evidence type="ECO:0000313" key="3">
    <source>
        <dbReference type="Proteomes" id="UP000179266"/>
    </source>
</evidence>
<feature type="transmembrane region" description="Helical" evidence="1">
    <location>
        <begin position="334"/>
        <end position="358"/>
    </location>
</feature>
<feature type="transmembrane region" description="Helical" evidence="1">
    <location>
        <begin position="448"/>
        <end position="465"/>
    </location>
</feature>
<keyword evidence="1" id="KW-0472">Membrane</keyword>
<dbReference type="AlphaFoldDB" id="A0A1F7RWJ8"/>
<comment type="caution">
    <text evidence="2">The sequence shown here is derived from an EMBL/GenBank/DDBJ whole genome shotgun (WGS) entry which is preliminary data.</text>
</comment>